<dbReference type="Proteomes" id="UP000266841">
    <property type="component" value="Unassembled WGS sequence"/>
</dbReference>
<evidence type="ECO:0008006" key="4">
    <source>
        <dbReference type="Google" id="ProtNLM"/>
    </source>
</evidence>
<evidence type="ECO:0000256" key="1">
    <source>
        <dbReference type="SAM" id="Phobius"/>
    </source>
</evidence>
<proteinExistence type="predicted"/>
<sequence>MSRRELSPRSACGRWNAISLWTVAVLICFGLGSLLFGSFDYVSVNVDGGRTSLEQRVYTKEHKETDSTNYVEELMYKYKSDKSRDDHSYVKLYNMLFANIRHTVTNITEIGISAAWFRYFPNAEIHAFDVKWYGDGKVEENLNKLRPRVHAHIVDILSISNVTSELGFMPESMDIVIDDGPHTVSSQELFLQKMFHTVKPGGFYIIEDIGIAGGGNGLSVFHDDPTKLQNETRAIIEGHDTIFVDTAVGHRQWDEWLRGVGGMWAKDHSHHNSYMIVIQKRLSPLRDPPQMHYRESAMDPDSIVIED</sequence>
<dbReference type="eggNOG" id="ENOG502SW70">
    <property type="taxonomic scope" value="Eukaryota"/>
</dbReference>
<dbReference type="Gene3D" id="3.40.50.150">
    <property type="entry name" value="Vaccinia Virus protein VP39"/>
    <property type="match status" value="1"/>
</dbReference>
<dbReference type="InterPro" id="IPR029063">
    <property type="entry name" value="SAM-dependent_MTases_sf"/>
</dbReference>
<comment type="caution">
    <text evidence="2">The sequence shown here is derived from an EMBL/GenBank/DDBJ whole genome shotgun (WGS) entry which is preliminary data.</text>
</comment>
<dbReference type="AlphaFoldDB" id="K0SCM7"/>
<keyword evidence="1" id="KW-0812">Transmembrane</keyword>
<dbReference type="SUPFAM" id="SSF53335">
    <property type="entry name" value="S-adenosyl-L-methionine-dependent methyltransferases"/>
    <property type="match status" value="1"/>
</dbReference>
<accession>K0SCM7</accession>
<evidence type="ECO:0000313" key="3">
    <source>
        <dbReference type="Proteomes" id="UP000266841"/>
    </source>
</evidence>
<reference evidence="2 3" key="1">
    <citation type="journal article" date="2012" name="Genome Biol.">
        <title>Genome and low-iron response of an oceanic diatom adapted to chronic iron limitation.</title>
        <authorList>
            <person name="Lommer M."/>
            <person name="Specht M."/>
            <person name="Roy A.S."/>
            <person name="Kraemer L."/>
            <person name="Andreson R."/>
            <person name="Gutowska M.A."/>
            <person name="Wolf J."/>
            <person name="Bergner S.V."/>
            <person name="Schilhabel M.B."/>
            <person name="Klostermeier U.C."/>
            <person name="Beiko R.G."/>
            <person name="Rosenstiel P."/>
            <person name="Hippler M."/>
            <person name="Laroche J."/>
        </authorList>
    </citation>
    <scope>NUCLEOTIDE SEQUENCE [LARGE SCALE GENOMIC DNA]</scope>
    <source>
        <strain evidence="2 3">CCMP1005</strain>
    </source>
</reference>
<name>K0SCM7_THAOC</name>
<keyword evidence="3" id="KW-1185">Reference proteome</keyword>
<keyword evidence="1" id="KW-0472">Membrane</keyword>
<gene>
    <name evidence="2" type="ORF">THAOC_15447</name>
</gene>
<feature type="transmembrane region" description="Helical" evidence="1">
    <location>
        <begin position="20"/>
        <end position="39"/>
    </location>
</feature>
<dbReference type="EMBL" id="AGNL01017931">
    <property type="protein sequence ID" value="EJK63873.1"/>
    <property type="molecule type" value="Genomic_DNA"/>
</dbReference>
<evidence type="ECO:0000313" key="2">
    <source>
        <dbReference type="EMBL" id="EJK63873.1"/>
    </source>
</evidence>
<organism evidence="2 3">
    <name type="scientific">Thalassiosira oceanica</name>
    <name type="common">Marine diatom</name>
    <dbReference type="NCBI Taxonomy" id="159749"/>
    <lineage>
        <taxon>Eukaryota</taxon>
        <taxon>Sar</taxon>
        <taxon>Stramenopiles</taxon>
        <taxon>Ochrophyta</taxon>
        <taxon>Bacillariophyta</taxon>
        <taxon>Coscinodiscophyceae</taxon>
        <taxon>Thalassiosirophycidae</taxon>
        <taxon>Thalassiosirales</taxon>
        <taxon>Thalassiosiraceae</taxon>
        <taxon>Thalassiosira</taxon>
    </lineage>
</organism>
<dbReference type="OrthoDB" id="407477at2759"/>
<protein>
    <recommendedName>
        <fullName evidence="4">Methyltransferase domain-containing protein</fullName>
    </recommendedName>
</protein>
<keyword evidence="1" id="KW-1133">Transmembrane helix</keyword>